<accession>A0A2U8GTI3</accession>
<dbReference type="InterPro" id="IPR012312">
    <property type="entry name" value="Hemerythrin-like"/>
</dbReference>
<protein>
    <submittedName>
        <fullName evidence="2">Hemerythrin</fullName>
    </submittedName>
</protein>
<sequence>MEALRIIQDEHQSLAAILHAIRHMIKEIGEGKLQPDFALLKAMVHYLDAYPEKKHHPKEDQYLFAILKKRTSEGAEAMARLEQEHAVGDDRIKALEAALHQYASGARDGFDAFSQAFERFAEFYRNHMLLEEHVILPLVKKYFTADDWAEAAAGFRENADPMAGTGDPATHEDFQRIFSRLVAAAPAPIGLGGGPYKAD</sequence>
<dbReference type="KEGG" id="acom:CEW83_16125"/>
<dbReference type="Gene3D" id="1.20.120.520">
    <property type="entry name" value="nmb1532 protein domain like"/>
    <property type="match status" value="1"/>
</dbReference>
<feature type="domain" description="Hemerythrin-like" evidence="1">
    <location>
        <begin position="4"/>
        <end position="139"/>
    </location>
</feature>
<dbReference type="CDD" id="cd12108">
    <property type="entry name" value="Hr-like"/>
    <property type="match status" value="1"/>
</dbReference>
<keyword evidence="3" id="KW-1185">Reference proteome</keyword>
<evidence type="ECO:0000313" key="2">
    <source>
        <dbReference type="EMBL" id="AWI76553.1"/>
    </source>
</evidence>
<dbReference type="AlphaFoldDB" id="A0A2U8GTI3"/>
<evidence type="ECO:0000259" key="1">
    <source>
        <dbReference type="Pfam" id="PF01814"/>
    </source>
</evidence>
<organism evidence="2 3">
    <name type="scientific">Parazoarcus communis</name>
    <dbReference type="NCBI Taxonomy" id="41977"/>
    <lineage>
        <taxon>Bacteria</taxon>
        <taxon>Pseudomonadati</taxon>
        <taxon>Pseudomonadota</taxon>
        <taxon>Betaproteobacteria</taxon>
        <taxon>Rhodocyclales</taxon>
        <taxon>Zoogloeaceae</taxon>
        <taxon>Parazoarcus</taxon>
    </lineage>
</organism>
<proteinExistence type="predicted"/>
<dbReference type="Proteomes" id="UP000244930">
    <property type="component" value="Chromosome"/>
</dbReference>
<dbReference type="RefSeq" id="WP_108950252.1">
    <property type="nucleotide sequence ID" value="NZ_CP022187.1"/>
</dbReference>
<dbReference type="PANTHER" id="PTHR39966:SF1">
    <property type="entry name" value="HEMERYTHRIN-LIKE DOMAIN-CONTAINING PROTEIN"/>
    <property type="match status" value="1"/>
</dbReference>
<dbReference type="GO" id="GO:0005886">
    <property type="term" value="C:plasma membrane"/>
    <property type="evidence" value="ECO:0007669"/>
    <property type="project" value="TreeGrafter"/>
</dbReference>
<name>A0A2U8GTI3_9RHOO</name>
<gene>
    <name evidence="2" type="ORF">CEW83_16125</name>
</gene>
<reference evidence="2 3" key="1">
    <citation type="submission" date="2017-06" db="EMBL/GenBank/DDBJ databases">
        <title>Azoarcus.</title>
        <authorList>
            <person name="Woo J.-H."/>
            <person name="Kim H.-S."/>
        </authorList>
    </citation>
    <scope>NUCLEOTIDE SEQUENCE [LARGE SCALE GENOMIC DNA]</scope>
    <source>
        <strain evidence="2 3">TSPY31</strain>
    </source>
</reference>
<dbReference type="Pfam" id="PF01814">
    <property type="entry name" value="Hemerythrin"/>
    <property type="match status" value="1"/>
</dbReference>
<dbReference type="EMBL" id="CP022187">
    <property type="protein sequence ID" value="AWI76553.1"/>
    <property type="molecule type" value="Genomic_DNA"/>
</dbReference>
<evidence type="ECO:0000313" key="3">
    <source>
        <dbReference type="Proteomes" id="UP000244930"/>
    </source>
</evidence>
<dbReference type="PANTHER" id="PTHR39966">
    <property type="entry name" value="BLL2471 PROTEIN-RELATED"/>
    <property type="match status" value="1"/>
</dbReference>